<evidence type="ECO:0000313" key="3">
    <source>
        <dbReference type="Proteomes" id="UP000006038"/>
    </source>
</evidence>
<dbReference type="STRING" id="4533.J3LNK9"/>
<reference evidence="2" key="2">
    <citation type="submission" date="2013-04" db="UniProtKB">
        <authorList>
            <consortium name="EnsemblPlants"/>
        </authorList>
    </citation>
    <scope>IDENTIFICATION</scope>
</reference>
<dbReference type="EnsemblPlants" id="OB03G26350.1">
    <property type="protein sequence ID" value="OB03G26350.1"/>
    <property type="gene ID" value="OB03G26350"/>
</dbReference>
<protein>
    <submittedName>
        <fullName evidence="2">Uncharacterized protein</fullName>
    </submittedName>
</protein>
<feature type="region of interest" description="Disordered" evidence="1">
    <location>
        <begin position="86"/>
        <end position="115"/>
    </location>
</feature>
<dbReference type="AlphaFoldDB" id="J3LNK9"/>
<accession>J3LNK9</accession>
<evidence type="ECO:0000256" key="1">
    <source>
        <dbReference type="SAM" id="MobiDB-lite"/>
    </source>
</evidence>
<reference evidence="2" key="1">
    <citation type="journal article" date="2013" name="Nat. Commun.">
        <title>Whole-genome sequencing of Oryza brachyantha reveals mechanisms underlying Oryza genome evolution.</title>
        <authorList>
            <person name="Chen J."/>
            <person name="Huang Q."/>
            <person name="Gao D."/>
            <person name="Wang J."/>
            <person name="Lang Y."/>
            <person name="Liu T."/>
            <person name="Li B."/>
            <person name="Bai Z."/>
            <person name="Luis Goicoechea J."/>
            <person name="Liang C."/>
            <person name="Chen C."/>
            <person name="Zhang W."/>
            <person name="Sun S."/>
            <person name="Liao Y."/>
            <person name="Zhang X."/>
            <person name="Yang L."/>
            <person name="Song C."/>
            <person name="Wang M."/>
            <person name="Shi J."/>
            <person name="Liu G."/>
            <person name="Liu J."/>
            <person name="Zhou H."/>
            <person name="Zhou W."/>
            <person name="Yu Q."/>
            <person name="An N."/>
            <person name="Chen Y."/>
            <person name="Cai Q."/>
            <person name="Wang B."/>
            <person name="Liu B."/>
            <person name="Min J."/>
            <person name="Huang Y."/>
            <person name="Wu H."/>
            <person name="Li Z."/>
            <person name="Zhang Y."/>
            <person name="Yin Y."/>
            <person name="Song W."/>
            <person name="Jiang J."/>
            <person name="Jackson S.A."/>
            <person name="Wing R.A."/>
            <person name="Wang J."/>
            <person name="Chen M."/>
        </authorList>
    </citation>
    <scope>NUCLEOTIDE SEQUENCE [LARGE SCALE GENOMIC DNA]</scope>
    <source>
        <strain evidence="2">cv. IRGC 101232</strain>
    </source>
</reference>
<evidence type="ECO:0000313" key="2">
    <source>
        <dbReference type="EnsemblPlants" id="OB03G26350.1"/>
    </source>
</evidence>
<dbReference type="HOGENOM" id="CLU_2112651_0_0_1"/>
<organism evidence="2">
    <name type="scientific">Oryza brachyantha</name>
    <name type="common">malo sina</name>
    <dbReference type="NCBI Taxonomy" id="4533"/>
    <lineage>
        <taxon>Eukaryota</taxon>
        <taxon>Viridiplantae</taxon>
        <taxon>Streptophyta</taxon>
        <taxon>Embryophyta</taxon>
        <taxon>Tracheophyta</taxon>
        <taxon>Spermatophyta</taxon>
        <taxon>Magnoliopsida</taxon>
        <taxon>Liliopsida</taxon>
        <taxon>Poales</taxon>
        <taxon>Poaceae</taxon>
        <taxon>BOP clade</taxon>
        <taxon>Oryzoideae</taxon>
        <taxon>Oryzeae</taxon>
        <taxon>Oryzinae</taxon>
        <taxon>Oryza</taxon>
    </lineage>
</organism>
<dbReference type="Gramene" id="OB03G26350.1">
    <property type="protein sequence ID" value="OB03G26350.1"/>
    <property type="gene ID" value="OB03G26350"/>
</dbReference>
<sequence>MATAATGEPVEPQSLKKLSLKSLKRSHDLFAPTHSLLFTPDQESKQVRVSCKVNAEYSAVKNLPTDQGREQVKSVAATSTALALPGTQGVKDADNKGSNSTAIVPAPHMLPKAPH</sequence>
<dbReference type="eggNOG" id="KOG0285">
    <property type="taxonomic scope" value="Eukaryota"/>
</dbReference>
<proteinExistence type="predicted"/>
<keyword evidence="3" id="KW-1185">Reference proteome</keyword>
<dbReference type="Proteomes" id="UP000006038">
    <property type="component" value="Chromosome 3"/>
</dbReference>
<name>J3LNK9_ORYBR</name>